<dbReference type="InterPro" id="IPR003961">
    <property type="entry name" value="FN3_dom"/>
</dbReference>
<feature type="region of interest" description="Disordered" evidence="5">
    <location>
        <begin position="969"/>
        <end position="988"/>
    </location>
</feature>
<dbReference type="InterPro" id="IPR035753">
    <property type="entry name" value="RIM-BP_SH3_2"/>
</dbReference>
<feature type="domain" description="SH3" evidence="6">
    <location>
        <begin position="1105"/>
        <end position="1173"/>
    </location>
</feature>
<keyword evidence="2 4" id="KW-0728">SH3 domain</keyword>
<dbReference type="Pfam" id="PF14604">
    <property type="entry name" value="SH3_9"/>
    <property type="match status" value="1"/>
</dbReference>
<feature type="domain" description="SH3" evidence="6">
    <location>
        <begin position="877"/>
        <end position="945"/>
    </location>
</feature>
<dbReference type="GO" id="GO:0007274">
    <property type="term" value="P:neuromuscular synaptic transmission"/>
    <property type="evidence" value="ECO:0007669"/>
    <property type="project" value="TreeGrafter"/>
</dbReference>
<dbReference type="Pfam" id="PF25523">
    <property type="entry name" value="Ig_RIMBP2"/>
    <property type="match status" value="2"/>
</dbReference>
<dbReference type="OrthoDB" id="4158657at2759"/>
<keyword evidence="9" id="KW-1185">Reference proteome</keyword>
<dbReference type="CDD" id="cd12012">
    <property type="entry name" value="SH3_RIM-BP_2"/>
    <property type="match status" value="1"/>
</dbReference>
<dbReference type="InterPro" id="IPR035755">
    <property type="entry name" value="RIM-BP_SH3_3"/>
</dbReference>
<dbReference type="InterPro" id="IPR057884">
    <property type="entry name" value="FN3_RIM-BP1/2/3"/>
</dbReference>
<dbReference type="SMART" id="SM00060">
    <property type="entry name" value="FN3"/>
    <property type="match status" value="2"/>
</dbReference>
<dbReference type="PROSITE" id="PS50002">
    <property type="entry name" value="SH3"/>
    <property type="match status" value="2"/>
</dbReference>
<evidence type="ECO:0000313" key="9">
    <source>
        <dbReference type="Proteomes" id="UP000286415"/>
    </source>
</evidence>
<dbReference type="PANTHER" id="PTHR14234:SF19">
    <property type="entry name" value="RIM-BINDING PROTEIN, ISOFORM F"/>
    <property type="match status" value="1"/>
</dbReference>
<reference evidence="8 9" key="2">
    <citation type="journal article" date="2021" name="Genomics">
        <title>High-quality reference genome for Clonorchis sinensis.</title>
        <authorList>
            <person name="Young N.D."/>
            <person name="Stroehlein A.J."/>
            <person name="Kinkar L."/>
            <person name="Wang T."/>
            <person name="Sohn W.M."/>
            <person name="Chang B.C.H."/>
            <person name="Kaur P."/>
            <person name="Weisz D."/>
            <person name="Dudchenko O."/>
            <person name="Aiden E.L."/>
            <person name="Korhonen P.K."/>
            <person name="Gasser R.B."/>
        </authorList>
    </citation>
    <scope>NUCLEOTIDE SEQUENCE [LARGE SCALE GENOMIC DNA]</scope>
    <source>
        <strain evidence="8">Cs-k2</strain>
    </source>
</reference>
<accession>A0A8T1M8Z1</accession>
<dbReference type="InterPro" id="IPR036116">
    <property type="entry name" value="FN3_sf"/>
</dbReference>
<dbReference type="PANTHER" id="PTHR14234">
    <property type="entry name" value="RIM BINDING PROTEIN-RELATED"/>
    <property type="match status" value="1"/>
</dbReference>
<dbReference type="CDD" id="cd12013">
    <property type="entry name" value="SH3_RIM-BP_3"/>
    <property type="match status" value="1"/>
</dbReference>
<dbReference type="EMBL" id="NIRI02000056">
    <property type="protein sequence ID" value="KAG5445590.1"/>
    <property type="molecule type" value="Genomic_DNA"/>
</dbReference>
<gene>
    <name evidence="8" type="ORF">CSKR_203257</name>
</gene>
<name>A0A8T1M8Z1_CLOSI</name>
<protein>
    <submittedName>
        <fullName evidence="8">RIMS-binding protein 2</fullName>
    </submittedName>
</protein>
<dbReference type="Gene3D" id="2.30.30.40">
    <property type="entry name" value="SH3 Domains"/>
    <property type="match status" value="2"/>
</dbReference>
<dbReference type="Proteomes" id="UP000286415">
    <property type="component" value="Unassembled WGS sequence"/>
</dbReference>
<dbReference type="FunFam" id="2.30.30.40:FF:000016">
    <property type="entry name" value="RIMS-binding protein 2 isoform X2"/>
    <property type="match status" value="1"/>
</dbReference>
<dbReference type="InterPro" id="IPR040325">
    <property type="entry name" value="RIMBP1/2/3"/>
</dbReference>
<sequence length="1293" mass="144306">MYFAVCRMTSDSGHQQSTRDCVRPHQNSVVKTNNENIYENCQNIYHDSSPHWTEAEAGRVAILEEQVRQISEERRSLIAQNRALAYKLRKSTQLFSENEYLDQVLLRVQTIVKRIKHEHLMLRSEMEQLLQGLCAYTADEGVETLRIKLRELEKRCALQQLLQEEVLLELEGARKRERLTEANEEFISSADQTYRSTLADFSNISMSTSGQAKVDYASYNRSTEATDFSLGSGSTGSTTRVNIKRCVLGSGVVPGGKPVTSDEQDPNLVELFQTSDEPFEISDIRAPRMLTLERQLVHSVLISWKPPDVTTTGQTVSAYHVYVDGQFRLAVKAKEKTRALLDRVDADKPHRISVRAISTKGQSKDAACTLVVGRGMTATPGRLRATQITTNSAKLSWMPGNSNYWHRIFLNQQELCTCPPGVYKVLLTDLPPDALHWVCVQAVAQKTNIPESQKFPMSINCSPRSGVDTQKLAAFIEFRTLPIGLPDPPTNVQLEPGPQDGMLLVTWLPVPQDQGAAAAATAAGGGITLPVQGYTVCLNENSLVEVAESTIDQSYPEYTARSGSMPWDEAMHRGATAPYSVFTKFGHRFRDQFETEMPGPIIRAFSSSSNDDKYSYYLPDGFSEQRFNSGQVMLPTRKPGYHRPRSRSASPHRPQRQYGPRVVSTTCASRLFEFDNQTAPEVQVYWPPNPSRTHRSLIRNAGHGSVGSRHKAHTSGHPVHSVPEIQIHQDSETSGPPRRTRSKHMDLRGYHEELGPGVSSQHLKITEQLVDPCSQQPKFVQAPKGSVEGRRKLQNTTAVSGAAPFQSHYSSEPPFPSTSGIHDTTHINTSSRVPQELIQRIPPPVALDEFQRSYHKSSGDQASNYGLSVHQRFLDTKSMRFVVALYAYDPATMSPNPDAVQEELPFQEGQIIKIFGDCDEDGFFYGECNGLRGLVPSNMVSKPEREIGPTDSTYPGTSNRMEQVMNHERPRYPEGPSLPPGQLSRPRHRHYGITHASQQNVPSHQSSDTMTGRSYGSTSAVQNGEALATQPHSRRSPLENPPLPQCRSTNTVAALYGQDDSCYDFSRQTSMIEPPPRTSQQPVSRQMRASQMTSSNEQGKQSLSGMSRQMVALYDYDPSVLSPNADADRELSFRSGERIVVYGEMDEDGFYEGELSDGRRGLVPSNFLRDIRTDIDLMDRRASITARGNQKRSQADPGGFMNSTYKNETSQAPTGPSTSAGYRRDQEKLVPLGREQLRGMNFGRKAAGGQLGIHDELKDVNYVQARMSQGRLGIEEDPYWDRQSTYEGDAQKW</sequence>
<feature type="region of interest" description="Disordered" evidence="5">
    <location>
        <begin position="1071"/>
        <end position="1102"/>
    </location>
</feature>
<dbReference type="SUPFAM" id="SSF50044">
    <property type="entry name" value="SH3-domain"/>
    <property type="match status" value="2"/>
</dbReference>
<dbReference type="Pfam" id="PF07653">
    <property type="entry name" value="SH3_2"/>
    <property type="match status" value="1"/>
</dbReference>
<evidence type="ECO:0000259" key="7">
    <source>
        <dbReference type="PROSITE" id="PS50853"/>
    </source>
</evidence>
<feature type="region of interest" description="Disordered" evidence="5">
    <location>
        <begin position="1185"/>
        <end position="1224"/>
    </location>
</feature>
<keyword evidence="3" id="KW-0677">Repeat</keyword>
<feature type="region of interest" description="Disordered" evidence="5">
    <location>
        <begin position="994"/>
        <end position="1045"/>
    </location>
</feature>
<feature type="region of interest" description="Disordered" evidence="5">
    <location>
        <begin position="628"/>
        <end position="661"/>
    </location>
</feature>
<dbReference type="PROSITE" id="PS50853">
    <property type="entry name" value="FN3"/>
    <property type="match status" value="1"/>
</dbReference>
<evidence type="ECO:0000256" key="2">
    <source>
        <dbReference type="ARBA" id="ARBA00022443"/>
    </source>
</evidence>
<dbReference type="SMART" id="SM00326">
    <property type="entry name" value="SH3"/>
    <property type="match status" value="2"/>
</dbReference>
<comment type="caution">
    <text evidence="8">The sequence shown here is derived from an EMBL/GenBank/DDBJ whole genome shotgun (WGS) entry which is preliminary data.</text>
</comment>
<dbReference type="FunFam" id="2.30.30.40:FF:000023">
    <property type="entry name" value="RIMS-binding protein 2 isoform F"/>
    <property type="match status" value="1"/>
</dbReference>
<dbReference type="GO" id="GO:0045202">
    <property type="term" value="C:synapse"/>
    <property type="evidence" value="ECO:0007669"/>
    <property type="project" value="GOC"/>
</dbReference>
<evidence type="ECO:0000256" key="3">
    <source>
        <dbReference type="ARBA" id="ARBA00022737"/>
    </source>
</evidence>
<dbReference type="Gene3D" id="2.60.40.10">
    <property type="entry name" value="Immunoglobulins"/>
    <property type="match status" value="2"/>
</dbReference>
<feature type="region of interest" description="Disordered" evidence="5">
    <location>
        <begin position="701"/>
        <end position="742"/>
    </location>
</feature>
<dbReference type="CDD" id="cd00063">
    <property type="entry name" value="FN3"/>
    <property type="match status" value="2"/>
</dbReference>
<dbReference type="InterPro" id="IPR013783">
    <property type="entry name" value="Ig-like_fold"/>
</dbReference>
<feature type="compositionally biased region" description="Polar residues" evidence="5">
    <location>
        <begin position="1201"/>
        <end position="1220"/>
    </location>
</feature>
<proteinExistence type="inferred from homology"/>
<evidence type="ECO:0000313" key="8">
    <source>
        <dbReference type="EMBL" id="KAG5445590.1"/>
    </source>
</evidence>
<evidence type="ECO:0000256" key="5">
    <source>
        <dbReference type="SAM" id="MobiDB-lite"/>
    </source>
</evidence>
<dbReference type="SUPFAM" id="SSF49265">
    <property type="entry name" value="Fibronectin type III"/>
    <property type="match status" value="1"/>
</dbReference>
<organism evidence="8 9">
    <name type="scientific">Clonorchis sinensis</name>
    <name type="common">Chinese liver fluke</name>
    <dbReference type="NCBI Taxonomy" id="79923"/>
    <lineage>
        <taxon>Eukaryota</taxon>
        <taxon>Metazoa</taxon>
        <taxon>Spiralia</taxon>
        <taxon>Lophotrochozoa</taxon>
        <taxon>Platyhelminthes</taxon>
        <taxon>Trematoda</taxon>
        <taxon>Digenea</taxon>
        <taxon>Opisthorchiida</taxon>
        <taxon>Opisthorchiata</taxon>
        <taxon>Opisthorchiidae</taxon>
        <taxon>Clonorchis</taxon>
    </lineage>
</organism>
<evidence type="ECO:0000259" key="6">
    <source>
        <dbReference type="PROSITE" id="PS50002"/>
    </source>
</evidence>
<dbReference type="PRINTS" id="PR00452">
    <property type="entry name" value="SH3DOMAIN"/>
</dbReference>
<feature type="compositionally biased region" description="Polar residues" evidence="5">
    <location>
        <begin position="995"/>
        <end position="1022"/>
    </location>
</feature>
<evidence type="ECO:0000256" key="4">
    <source>
        <dbReference type="PROSITE-ProRule" id="PRU00192"/>
    </source>
</evidence>
<dbReference type="InterPro" id="IPR001452">
    <property type="entry name" value="SH3_domain"/>
</dbReference>
<dbReference type="InterPro" id="IPR036028">
    <property type="entry name" value="SH3-like_dom_sf"/>
</dbReference>
<feature type="domain" description="Fibronectin type-III" evidence="7">
    <location>
        <begin position="286"/>
        <end position="380"/>
    </location>
</feature>
<comment type="similarity">
    <text evidence="1">Belongs to the RIMBP family.</text>
</comment>
<reference evidence="8 9" key="1">
    <citation type="journal article" date="2018" name="Biotechnol. Adv.">
        <title>Improved genomic resources and new bioinformatic workflow for the carcinogenic parasite Clonorchis sinensis: Biotechnological implications.</title>
        <authorList>
            <person name="Wang D."/>
            <person name="Korhonen P.K."/>
            <person name="Gasser R.B."/>
            <person name="Young N.D."/>
        </authorList>
    </citation>
    <scope>NUCLEOTIDE SEQUENCE [LARGE SCALE GENOMIC DNA]</scope>
    <source>
        <strain evidence="8">Cs-k2</strain>
    </source>
</reference>
<evidence type="ECO:0000256" key="1">
    <source>
        <dbReference type="ARBA" id="ARBA00010749"/>
    </source>
</evidence>
<feature type="compositionally biased region" description="Polar residues" evidence="5">
    <location>
        <begin position="1078"/>
        <end position="1102"/>
    </location>
</feature>